<protein>
    <submittedName>
        <fullName evidence="3">Secreted protein</fullName>
    </submittedName>
</protein>
<evidence type="ECO:0000256" key="1">
    <source>
        <dbReference type="SAM" id="MobiDB-lite"/>
    </source>
</evidence>
<feature type="region of interest" description="Disordered" evidence="1">
    <location>
        <begin position="53"/>
        <end position="78"/>
    </location>
</feature>
<dbReference type="WBParaSite" id="PSAMB.scaffold258size60660.g3849.t1">
    <property type="protein sequence ID" value="PSAMB.scaffold258size60660.g3849.t1"/>
    <property type="gene ID" value="PSAMB.scaffold258size60660.g3849"/>
</dbReference>
<proteinExistence type="predicted"/>
<reference evidence="3" key="1">
    <citation type="submission" date="2022-11" db="UniProtKB">
        <authorList>
            <consortium name="WormBaseParasite"/>
        </authorList>
    </citation>
    <scope>IDENTIFICATION</scope>
</reference>
<name>A0A914VX93_9BILA</name>
<accession>A0A914VX93</accession>
<sequence length="147" mass="15704">MKLAGSRSLLRLVALSRARASRRSAIVARCVRAYCFVVLGGFFVRGRQGEEGGGIGRGPSGPISPGVANPNQDRPLPKSKCAYRTMSIYLIEKRSNGRTGEGGVDNALILLGTTEARASVGRGPQIELCRHTRSVTPRACPIPCGRR</sequence>
<dbReference type="AlphaFoldDB" id="A0A914VX93"/>
<evidence type="ECO:0000313" key="3">
    <source>
        <dbReference type="WBParaSite" id="PSAMB.scaffold258size60660.g3849.t1"/>
    </source>
</evidence>
<organism evidence="2 3">
    <name type="scientific">Plectus sambesii</name>
    <dbReference type="NCBI Taxonomy" id="2011161"/>
    <lineage>
        <taxon>Eukaryota</taxon>
        <taxon>Metazoa</taxon>
        <taxon>Ecdysozoa</taxon>
        <taxon>Nematoda</taxon>
        <taxon>Chromadorea</taxon>
        <taxon>Plectida</taxon>
        <taxon>Plectina</taxon>
        <taxon>Plectoidea</taxon>
        <taxon>Plectidae</taxon>
        <taxon>Plectus</taxon>
    </lineage>
</organism>
<dbReference type="Proteomes" id="UP000887566">
    <property type="component" value="Unplaced"/>
</dbReference>
<evidence type="ECO:0000313" key="2">
    <source>
        <dbReference type="Proteomes" id="UP000887566"/>
    </source>
</evidence>
<keyword evidence="2" id="KW-1185">Reference proteome</keyword>